<dbReference type="SUPFAM" id="SSF55729">
    <property type="entry name" value="Acyl-CoA N-acyltransferases (Nat)"/>
    <property type="match status" value="1"/>
</dbReference>
<dbReference type="Gene3D" id="3.40.630.30">
    <property type="match status" value="1"/>
</dbReference>
<dbReference type="GO" id="GO:0016747">
    <property type="term" value="F:acyltransferase activity, transferring groups other than amino-acyl groups"/>
    <property type="evidence" value="ECO:0007669"/>
    <property type="project" value="InterPro"/>
</dbReference>
<sequence length="166" mass="18656">MNEIKIETMTEKSWTDVARIYESGIATKNATFQTEAPDWDSWDKAHRQDCRLVATIDGKIVGWTALSNVSSRCVYAGVAEVSVYVDSAFRGKGIGNKLMEVLIQESEANGIWTLQAGIFPENTSSLKLHHNHGFRTIGIKERLGKMDNKWRDVAQLERRSKIVGID</sequence>
<evidence type="ECO:0000313" key="5">
    <source>
        <dbReference type="Proteomes" id="UP000184509"/>
    </source>
</evidence>
<dbReference type="Proteomes" id="UP000184509">
    <property type="component" value="Unassembled WGS sequence"/>
</dbReference>
<name>A0A1M4TFZ0_9BACE</name>
<evidence type="ECO:0000259" key="3">
    <source>
        <dbReference type="PROSITE" id="PS51186"/>
    </source>
</evidence>
<dbReference type="InterPro" id="IPR016181">
    <property type="entry name" value="Acyl_CoA_acyltransferase"/>
</dbReference>
<keyword evidence="2" id="KW-0012">Acyltransferase</keyword>
<dbReference type="EMBL" id="FQTV01000001">
    <property type="protein sequence ID" value="SHE43383.1"/>
    <property type="molecule type" value="Genomic_DNA"/>
</dbReference>
<dbReference type="STRING" id="1297750.SAMN05444405_101358"/>
<organism evidence="4 5">
    <name type="scientific">Bacteroides luti</name>
    <dbReference type="NCBI Taxonomy" id="1297750"/>
    <lineage>
        <taxon>Bacteria</taxon>
        <taxon>Pseudomonadati</taxon>
        <taxon>Bacteroidota</taxon>
        <taxon>Bacteroidia</taxon>
        <taxon>Bacteroidales</taxon>
        <taxon>Bacteroidaceae</taxon>
        <taxon>Bacteroides</taxon>
    </lineage>
</organism>
<feature type="domain" description="N-acetyltransferase" evidence="3">
    <location>
        <begin position="4"/>
        <end position="157"/>
    </location>
</feature>
<protein>
    <submittedName>
        <fullName evidence="4">Phosphinothricin acetyltransferase</fullName>
    </submittedName>
</protein>
<reference evidence="4 5" key="1">
    <citation type="submission" date="2016-11" db="EMBL/GenBank/DDBJ databases">
        <authorList>
            <person name="Jaros S."/>
            <person name="Januszkiewicz K."/>
            <person name="Wedrychowicz H."/>
        </authorList>
    </citation>
    <scope>NUCLEOTIDE SEQUENCE [LARGE SCALE GENOMIC DNA]</scope>
    <source>
        <strain evidence="4 5">DSM 26991</strain>
    </source>
</reference>
<accession>A0A1M4TFZ0</accession>
<keyword evidence="5" id="KW-1185">Reference proteome</keyword>
<dbReference type="PANTHER" id="PTHR43072">
    <property type="entry name" value="N-ACETYLTRANSFERASE"/>
    <property type="match status" value="1"/>
</dbReference>
<proteinExistence type="predicted"/>
<dbReference type="Pfam" id="PF00583">
    <property type="entry name" value="Acetyltransf_1"/>
    <property type="match status" value="1"/>
</dbReference>
<dbReference type="OrthoDB" id="9799096at2"/>
<keyword evidence="1 4" id="KW-0808">Transferase</keyword>
<dbReference type="CDD" id="cd04301">
    <property type="entry name" value="NAT_SF"/>
    <property type="match status" value="1"/>
</dbReference>
<dbReference type="PROSITE" id="PS51186">
    <property type="entry name" value="GNAT"/>
    <property type="match status" value="1"/>
</dbReference>
<dbReference type="PANTHER" id="PTHR43072:SF23">
    <property type="entry name" value="UPF0039 PROTEIN C11D3.02C"/>
    <property type="match status" value="1"/>
</dbReference>
<gene>
    <name evidence="4" type="ORF">SAMN05444405_101358</name>
</gene>
<dbReference type="RefSeq" id="WP_073398779.1">
    <property type="nucleotide sequence ID" value="NZ_FQTV01000001.1"/>
</dbReference>
<evidence type="ECO:0000256" key="1">
    <source>
        <dbReference type="ARBA" id="ARBA00022679"/>
    </source>
</evidence>
<evidence type="ECO:0000313" key="4">
    <source>
        <dbReference type="EMBL" id="SHE43383.1"/>
    </source>
</evidence>
<dbReference type="AlphaFoldDB" id="A0A1M4TFZ0"/>
<evidence type="ECO:0000256" key="2">
    <source>
        <dbReference type="ARBA" id="ARBA00023315"/>
    </source>
</evidence>
<dbReference type="InterPro" id="IPR000182">
    <property type="entry name" value="GNAT_dom"/>
</dbReference>